<protein>
    <submittedName>
        <fullName evidence="2">Protein FAM167A</fullName>
    </submittedName>
</protein>
<dbReference type="AlphaFoldDB" id="A0A8J5ZSL9"/>
<dbReference type="InterPro" id="IPR051771">
    <property type="entry name" value="FAM167_domain"/>
</dbReference>
<dbReference type="OrthoDB" id="5965452at2759"/>
<gene>
    <name evidence="2" type="ORF">J0S82_015127</name>
</gene>
<dbReference type="Proteomes" id="UP000700334">
    <property type="component" value="Unassembled WGS sequence"/>
</dbReference>
<evidence type="ECO:0000313" key="2">
    <source>
        <dbReference type="EMBL" id="KAG8506280.1"/>
    </source>
</evidence>
<reference evidence="2" key="1">
    <citation type="journal article" date="2021" name="Evol. Appl.">
        <title>The genome of the Pyrenean desman and the effects of bottlenecks and inbreeding on the genomic landscape of an endangered species.</title>
        <authorList>
            <person name="Escoda L."/>
            <person name="Castresana J."/>
        </authorList>
    </citation>
    <scope>NUCLEOTIDE SEQUENCE</scope>
    <source>
        <strain evidence="2">IBE-C5619</strain>
    </source>
</reference>
<organism evidence="2 3">
    <name type="scientific">Galemys pyrenaicus</name>
    <name type="common">Iberian desman</name>
    <name type="synonym">Pyrenean desman</name>
    <dbReference type="NCBI Taxonomy" id="202257"/>
    <lineage>
        <taxon>Eukaryota</taxon>
        <taxon>Metazoa</taxon>
        <taxon>Chordata</taxon>
        <taxon>Craniata</taxon>
        <taxon>Vertebrata</taxon>
        <taxon>Euteleostomi</taxon>
        <taxon>Mammalia</taxon>
        <taxon>Eutheria</taxon>
        <taxon>Laurasiatheria</taxon>
        <taxon>Eulipotyphla</taxon>
        <taxon>Talpidae</taxon>
        <taxon>Galemys</taxon>
    </lineage>
</organism>
<name>A0A8J5ZSL9_GALPY</name>
<evidence type="ECO:0000256" key="1">
    <source>
        <dbReference type="ARBA" id="ARBA00005489"/>
    </source>
</evidence>
<sequence length="85" mass="9819">MRLQDEQLARQLMRLRGDIHQLKIEQTCDLHRRMLSDASCELQERDELSDLLCESPLAASFSLSTPLRLIGVTKMNISSRRFSLC</sequence>
<proteinExistence type="inferred from homology"/>
<dbReference type="Pfam" id="PF11652">
    <property type="entry name" value="FAM167"/>
    <property type="match status" value="1"/>
</dbReference>
<accession>A0A8J5ZSL9</accession>
<dbReference type="InterPro" id="IPR024280">
    <property type="entry name" value="FAM167"/>
</dbReference>
<comment type="caution">
    <text evidence="2">The sequence shown here is derived from an EMBL/GenBank/DDBJ whole genome shotgun (WGS) entry which is preliminary data.</text>
</comment>
<dbReference type="EMBL" id="JAGFMF010012163">
    <property type="protein sequence ID" value="KAG8506280.1"/>
    <property type="molecule type" value="Genomic_DNA"/>
</dbReference>
<dbReference type="PANTHER" id="PTHR32289">
    <property type="entry name" value="PROTEIN FAM167A"/>
    <property type="match status" value="1"/>
</dbReference>
<comment type="similarity">
    <text evidence="1">Belongs to the FAM167 (SEC) family.</text>
</comment>
<dbReference type="PANTHER" id="PTHR32289:SF3">
    <property type="entry name" value="PROTEIN FAM167A"/>
    <property type="match status" value="1"/>
</dbReference>
<keyword evidence="3" id="KW-1185">Reference proteome</keyword>
<evidence type="ECO:0000313" key="3">
    <source>
        <dbReference type="Proteomes" id="UP000700334"/>
    </source>
</evidence>